<keyword evidence="2" id="KW-1185">Reference proteome</keyword>
<dbReference type="Proteomes" id="UP001180973">
    <property type="component" value="Unassembled WGS sequence"/>
</dbReference>
<protein>
    <recommendedName>
        <fullName evidence="3">Asp23/Gls24 family envelope stress response protein</fullName>
    </recommendedName>
</protein>
<proteinExistence type="predicted"/>
<sequence>MTVTVLAGRPFTAIVDGVDVDLVAAAVRGCPAVADLVAGAPSGAATYLPGRRIDGITVTAGTVRIQVRSRWAPATELAAQIRRAAGAVAPLHRVDVIVADIEDPPPIRITR</sequence>
<name>A0ABU2WYC9_9ACTN</name>
<gene>
    <name evidence="1" type="ORF">RM555_18330</name>
</gene>
<evidence type="ECO:0000313" key="2">
    <source>
        <dbReference type="Proteomes" id="UP001180973"/>
    </source>
</evidence>
<organism evidence="1 2">
    <name type="scientific">Micromonospora reichwaldensis</name>
    <dbReference type="NCBI Taxonomy" id="3075516"/>
    <lineage>
        <taxon>Bacteria</taxon>
        <taxon>Bacillati</taxon>
        <taxon>Actinomycetota</taxon>
        <taxon>Actinomycetes</taxon>
        <taxon>Micromonosporales</taxon>
        <taxon>Micromonosporaceae</taxon>
        <taxon>Micromonospora</taxon>
    </lineage>
</organism>
<accession>A0ABU2WYC9</accession>
<reference evidence="1" key="1">
    <citation type="submission" date="2023-09" db="EMBL/GenBank/DDBJ databases">
        <title>30 novel species of actinomycetes from the DSMZ collection.</title>
        <authorList>
            <person name="Nouioui I."/>
        </authorList>
    </citation>
    <scope>NUCLEOTIDE SEQUENCE</scope>
    <source>
        <strain evidence="1">DSM 115977</strain>
    </source>
</reference>
<comment type="caution">
    <text evidence="1">The sequence shown here is derived from an EMBL/GenBank/DDBJ whole genome shotgun (WGS) entry which is preliminary data.</text>
</comment>
<evidence type="ECO:0008006" key="3">
    <source>
        <dbReference type="Google" id="ProtNLM"/>
    </source>
</evidence>
<dbReference type="EMBL" id="JAVRFL010000021">
    <property type="protein sequence ID" value="MDT0530954.1"/>
    <property type="molecule type" value="Genomic_DNA"/>
</dbReference>
<dbReference type="RefSeq" id="WP_311412907.1">
    <property type="nucleotide sequence ID" value="NZ_JAVRFL010000021.1"/>
</dbReference>
<evidence type="ECO:0000313" key="1">
    <source>
        <dbReference type="EMBL" id="MDT0530954.1"/>
    </source>
</evidence>